<evidence type="ECO:0000313" key="2">
    <source>
        <dbReference type="EMBL" id="CAD7084388.1"/>
    </source>
</evidence>
<dbReference type="EMBL" id="LR899011">
    <property type="protein sequence ID" value="CAD7084388.1"/>
    <property type="molecule type" value="Genomic_DNA"/>
</dbReference>
<dbReference type="OMA" id="IYKFRIQ"/>
<gene>
    <name evidence="2" type="ORF">HERILL_LOCUS7283</name>
</gene>
<dbReference type="InterPro" id="IPR003033">
    <property type="entry name" value="SCP2_sterol-bd_dom"/>
</dbReference>
<dbReference type="PANTHER" id="PTHR10094:SF32">
    <property type="entry name" value="EUCALYPTUS, ISOFORM B"/>
    <property type="match status" value="1"/>
</dbReference>
<reference evidence="2 3" key="1">
    <citation type="submission" date="2020-11" db="EMBL/GenBank/DDBJ databases">
        <authorList>
            <person name="Wallbank WR R."/>
            <person name="Pardo Diaz C."/>
            <person name="Kozak K."/>
            <person name="Martin S."/>
            <person name="Jiggins C."/>
            <person name="Moest M."/>
            <person name="Warren A I."/>
            <person name="Generalovic N T."/>
            <person name="Byers J.R.P. K."/>
            <person name="Montejo-Kovacevich G."/>
            <person name="Yen C E."/>
        </authorList>
    </citation>
    <scope>NUCLEOTIDE SEQUENCE [LARGE SCALE GENOMIC DNA]</scope>
</reference>
<dbReference type="OrthoDB" id="10265837at2759"/>
<evidence type="ECO:0000259" key="1">
    <source>
        <dbReference type="Pfam" id="PF02036"/>
    </source>
</evidence>
<organism evidence="2 3">
    <name type="scientific">Hermetia illucens</name>
    <name type="common">Black soldier fly</name>
    <dbReference type="NCBI Taxonomy" id="343691"/>
    <lineage>
        <taxon>Eukaryota</taxon>
        <taxon>Metazoa</taxon>
        <taxon>Ecdysozoa</taxon>
        <taxon>Arthropoda</taxon>
        <taxon>Hexapoda</taxon>
        <taxon>Insecta</taxon>
        <taxon>Pterygota</taxon>
        <taxon>Neoptera</taxon>
        <taxon>Endopterygota</taxon>
        <taxon>Diptera</taxon>
        <taxon>Brachycera</taxon>
        <taxon>Stratiomyomorpha</taxon>
        <taxon>Stratiomyidae</taxon>
        <taxon>Hermetiinae</taxon>
        <taxon>Hermetia</taxon>
    </lineage>
</organism>
<name>A0A7R8UPR0_HERIL</name>
<keyword evidence="3" id="KW-1185">Reference proteome</keyword>
<dbReference type="Pfam" id="PF02036">
    <property type="entry name" value="SCP2"/>
    <property type="match status" value="1"/>
</dbReference>
<dbReference type="InterPro" id="IPR036527">
    <property type="entry name" value="SCP2_sterol-bd_dom_sf"/>
</dbReference>
<proteinExistence type="predicted"/>
<dbReference type="Proteomes" id="UP000594454">
    <property type="component" value="Chromosome 3"/>
</dbReference>
<dbReference type="SUPFAM" id="SSF55718">
    <property type="entry name" value="SCP-like"/>
    <property type="match status" value="1"/>
</dbReference>
<feature type="domain" description="SCP2" evidence="1">
    <location>
        <begin position="18"/>
        <end position="103"/>
    </location>
</feature>
<protein>
    <recommendedName>
        <fullName evidence="1">SCP2 domain-containing protein</fullName>
    </recommendedName>
</protein>
<dbReference type="PANTHER" id="PTHR10094">
    <property type="entry name" value="STEROL CARRIER PROTEIN 2 SCP-2 FAMILY PROTEIN"/>
    <property type="match status" value="1"/>
</dbReference>
<accession>A0A7R8UPR0</accession>
<dbReference type="GO" id="GO:0005829">
    <property type="term" value="C:cytosol"/>
    <property type="evidence" value="ECO:0007669"/>
    <property type="project" value="TreeGrafter"/>
</dbReference>
<dbReference type="Gene3D" id="3.30.1050.10">
    <property type="entry name" value="SCP2 sterol-binding domain"/>
    <property type="match status" value="1"/>
</dbReference>
<sequence>MSLKSESVIERVRARLDKIDPANRQVTNVYKVKITVGGNVTKTWILDLKNVKLYEGDDSAECTLICDDQAFLDIADKKMEAKEAREKGLLSVEGEMDLAMKLVPYIATI</sequence>
<dbReference type="InParanoid" id="A0A7R8UPR0"/>
<evidence type="ECO:0000313" key="3">
    <source>
        <dbReference type="Proteomes" id="UP000594454"/>
    </source>
</evidence>
<dbReference type="AlphaFoldDB" id="A0A7R8UPR0"/>